<protein>
    <submittedName>
        <fullName evidence="1">Uncharacterized protein</fullName>
    </submittedName>
</protein>
<reference evidence="2" key="1">
    <citation type="submission" date="2014-04" db="EMBL/GenBank/DDBJ databases">
        <title>Evolutionary Origins and Diversification of the Mycorrhizal Mutualists.</title>
        <authorList>
            <consortium name="DOE Joint Genome Institute"/>
            <consortium name="Mycorrhizal Genomics Consortium"/>
            <person name="Kohler A."/>
            <person name="Kuo A."/>
            <person name="Nagy L.G."/>
            <person name="Floudas D."/>
            <person name="Copeland A."/>
            <person name="Barry K.W."/>
            <person name="Cichocki N."/>
            <person name="Veneault-Fourrey C."/>
            <person name="LaButti K."/>
            <person name="Lindquist E.A."/>
            <person name="Lipzen A."/>
            <person name="Lundell T."/>
            <person name="Morin E."/>
            <person name="Murat C."/>
            <person name="Riley R."/>
            <person name="Ohm R."/>
            <person name="Sun H."/>
            <person name="Tunlid A."/>
            <person name="Henrissat B."/>
            <person name="Grigoriev I.V."/>
            <person name="Hibbett D.S."/>
            <person name="Martin F."/>
        </authorList>
    </citation>
    <scope>NUCLEOTIDE SEQUENCE [LARGE SCALE GENOMIC DNA]</scope>
    <source>
        <strain evidence="2">FD-334 SS-4</strain>
    </source>
</reference>
<keyword evidence="2" id="KW-1185">Reference proteome</keyword>
<gene>
    <name evidence="1" type="ORF">HYPSUDRAFT_117707</name>
</gene>
<proteinExistence type="predicted"/>
<evidence type="ECO:0000313" key="2">
    <source>
        <dbReference type="Proteomes" id="UP000054270"/>
    </source>
</evidence>
<organism evidence="1 2">
    <name type="scientific">Hypholoma sublateritium (strain FD-334 SS-4)</name>
    <dbReference type="NCBI Taxonomy" id="945553"/>
    <lineage>
        <taxon>Eukaryota</taxon>
        <taxon>Fungi</taxon>
        <taxon>Dikarya</taxon>
        <taxon>Basidiomycota</taxon>
        <taxon>Agaricomycotina</taxon>
        <taxon>Agaricomycetes</taxon>
        <taxon>Agaricomycetidae</taxon>
        <taxon>Agaricales</taxon>
        <taxon>Agaricineae</taxon>
        <taxon>Strophariaceae</taxon>
        <taxon>Hypholoma</taxon>
    </lineage>
</organism>
<dbReference type="EMBL" id="KN817671">
    <property type="protein sequence ID" value="KJA14625.1"/>
    <property type="molecule type" value="Genomic_DNA"/>
</dbReference>
<name>A0A0D2P206_HYPSF</name>
<dbReference type="OMA" id="MIAERWH"/>
<accession>A0A0D2P206</accession>
<dbReference type="OrthoDB" id="3049189at2759"/>
<feature type="non-terminal residue" evidence="1">
    <location>
        <position position="162"/>
    </location>
</feature>
<sequence length="162" mass="18355">PSRSIIMANGFVITFTEDQVPTPPAISFANKLEPLVTKLERLNCIWDDTSAFWKRSSYLVINGYPIPITYWKEVLVHAIRRYPSMKAFLDHLSGGGEHLGYTAILSKLADERSTENNQIVQLAKDEYGDSFASTFGYRRHGVWVPKTKAVDIARQYHAIHGL</sequence>
<dbReference type="AlphaFoldDB" id="A0A0D2P206"/>
<evidence type="ECO:0000313" key="1">
    <source>
        <dbReference type="EMBL" id="KJA14625.1"/>
    </source>
</evidence>
<dbReference type="Proteomes" id="UP000054270">
    <property type="component" value="Unassembled WGS sequence"/>
</dbReference>
<feature type="non-terminal residue" evidence="1">
    <location>
        <position position="1"/>
    </location>
</feature>